<dbReference type="OrthoDB" id="1683245at2"/>
<reference evidence="1 2" key="1">
    <citation type="submission" date="2017-11" db="EMBL/GenBank/DDBJ databases">
        <title>Understudied soil microbes with underappreciated capabilities: Untangling the Clostridium saccharolyticum group.</title>
        <authorList>
            <person name="Leschine S."/>
        </authorList>
    </citation>
    <scope>NUCLEOTIDE SEQUENCE [LARGE SCALE GENOMIC DNA]</scope>
    <source>
        <strain evidence="1 2">18A</strain>
    </source>
</reference>
<name>A0A2M8Z2W3_9FIRM</name>
<protein>
    <submittedName>
        <fullName evidence="1">Uncharacterized protein</fullName>
    </submittedName>
</protein>
<dbReference type="EMBL" id="PGET01000001">
    <property type="protein sequence ID" value="PJJ27795.1"/>
    <property type="molecule type" value="Genomic_DNA"/>
</dbReference>
<dbReference type="Proteomes" id="UP000231092">
    <property type="component" value="Unassembled WGS sequence"/>
</dbReference>
<accession>A0A2M8Z2W3</accession>
<evidence type="ECO:0000313" key="2">
    <source>
        <dbReference type="Proteomes" id="UP000231092"/>
    </source>
</evidence>
<organism evidence="1 2">
    <name type="scientific">[Clostridium] celerecrescens 18A</name>
    <dbReference type="NCBI Taxonomy" id="1286362"/>
    <lineage>
        <taxon>Bacteria</taxon>
        <taxon>Bacillati</taxon>
        <taxon>Bacillota</taxon>
        <taxon>Clostridia</taxon>
        <taxon>Lachnospirales</taxon>
        <taxon>Lachnospiraceae</taxon>
        <taxon>Lacrimispora</taxon>
    </lineage>
</organism>
<dbReference type="AlphaFoldDB" id="A0A2M8Z2W3"/>
<proteinExistence type="predicted"/>
<gene>
    <name evidence="1" type="ORF">H171_1274</name>
</gene>
<sequence>MKDYKIFINITKEVLDSVKPGDLVKVNDWKKPLKVIAVSDNYFVMARKLFGEWEYSVCEKKPWGGIRYNAMIGGKFHIGTDGWVFGSPTWIDFDCEGYDFDNLEASQAYINSFELSEDNRDHSFISPRNAVPIASIYIKSN</sequence>
<evidence type="ECO:0000313" key="1">
    <source>
        <dbReference type="EMBL" id="PJJ27795.1"/>
    </source>
</evidence>
<comment type="caution">
    <text evidence="1">The sequence shown here is derived from an EMBL/GenBank/DDBJ whole genome shotgun (WGS) entry which is preliminary data.</text>
</comment>
<dbReference type="RefSeq" id="WP_100304386.1">
    <property type="nucleotide sequence ID" value="NZ_PGET01000001.1"/>
</dbReference>